<organism evidence="1 2">
    <name type="scientific">Chrysophaeum taylorii</name>
    <dbReference type="NCBI Taxonomy" id="2483200"/>
    <lineage>
        <taxon>Eukaryota</taxon>
        <taxon>Sar</taxon>
        <taxon>Stramenopiles</taxon>
        <taxon>Ochrophyta</taxon>
        <taxon>Pelagophyceae</taxon>
        <taxon>Pelagomonadales</taxon>
        <taxon>Pelagomonadaceae</taxon>
        <taxon>Chrysophaeum</taxon>
    </lineage>
</organism>
<keyword evidence="2" id="KW-1185">Reference proteome</keyword>
<dbReference type="InterPro" id="IPR006461">
    <property type="entry name" value="PLAC_motif_containing"/>
</dbReference>
<sequence>MVEAGEFPTGLFGCCDVKDCGLPCCIKMCFCGNCNYGSAMEKAELGGCLVCCLCMTTPLRPCVGAYNRGRLAEKYNIDESMAMAIFAHCCCNCCAVIQDINLVITKENATWGCITVEPGAPPASEIAAS</sequence>
<dbReference type="Pfam" id="PF04749">
    <property type="entry name" value="PLAC8"/>
    <property type="match status" value="1"/>
</dbReference>
<evidence type="ECO:0000313" key="1">
    <source>
        <dbReference type="EMBL" id="KAJ8605649.1"/>
    </source>
</evidence>
<accession>A0AAD7XM83</accession>
<proteinExistence type="predicted"/>
<dbReference type="EMBL" id="JAQMWT010000314">
    <property type="protein sequence ID" value="KAJ8605649.1"/>
    <property type="molecule type" value="Genomic_DNA"/>
</dbReference>
<dbReference type="AlphaFoldDB" id="A0AAD7XM83"/>
<reference evidence="1" key="1">
    <citation type="submission" date="2023-01" db="EMBL/GenBank/DDBJ databases">
        <title>Metagenome sequencing of chrysophaentin producing Chrysophaeum taylorii.</title>
        <authorList>
            <person name="Davison J."/>
            <person name="Bewley C."/>
        </authorList>
    </citation>
    <scope>NUCLEOTIDE SEQUENCE</scope>
    <source>
        <strain evidence="1">NIES-1699</strain>
    </source>
</reference>
<dbReference type="Proteomes" id="UP001230188">
    <property type="component" value="Unassembled WGS sequence"/>
</dbReference>
<comment type="caution">
    <text evidence="1">The sequence shown here is derived from an EMBL/GenBank/DDBJ whole genome shotgun (WGS) entry which is preliminary data.</text>
</comment>
<evidence type="ECO:0000313" key="2">
    <source>
        <dbReference type="Proteomes" id="UP001230188"/>
    </source>
</evidence>
<protein>
    <submittedName>
        <fullName evidence="1">Uncharacterized protein</fullName>
    </submittedName>
</protein>
<name>A0AAD7XM83_9STRA</name>
<gene>
    <name evidence="1" type="ORF">CTAYLR_000154</name>
</gene>